<dbReference type="Proteomes" id="UP000034489">
    <property type="component" value="Unassembled WGS sequence"/>
</dbReference>
<gene>
    <name evidence="1" type="ORF">UT92_C0006G0014</name>
</gene>
<name>A0A0G0RZB8_9BACT</name>
<proteinExistence type="predicted"/>
<reference evidence="1 2" key="1">
    <citation type="journal article" date="2015" name="Nature">
        <title>rRNA introns, odd ribosomes, and small enigmatic genomes across a large radiation of phyla.</title>
        <authorList>
            <person name="Brown C.T."/>
            <person name="Hug L.A."/>
            <person name="Thomas B.C."/>
            <person name="Sharon I."/>
            <person name="Castelle C.J."/>
            <person name="Singh A."/>
            <person name="Wilkins M.J."/>
            <person name="Williams K.H."/>
            <person name="Banfield J.F."/>
        </authorList>
    </citation>
    <scope>NUCLEOTIDE SEQUENCE [LARGE SCALE GENOMIC DNA]</scope>
</reference>
<accession>A0A0G0RZB8</accession>
<organism evidence="1 2">
    <name type="scientific">Candidatus Curtissbacteria bacterium GW2011_GWA1_40_24</name>
    <dbReference type="NCBI Taxonomy" id="1618406"/>
    <lineage>
        <taxon>Bacteria</taxon>
        <taxon>Candidatus Curtissiibacteriota</taxon>
    </lineage>
</organism>
<dbReference type="EMBL" id="LBYQ01000006">
    <property type="protein sequence ID" value="KKR55326.1"/>
    <property type="molecule type" value="Genomic_DNA"/>
</dbReference>
<evidence type="ECO:0000313" key="1">
    <source>
        <dbReference type="EMBL" id="KKR55326.1"/>
    </source>
</evidence>
<sequence>MDKVTLLSLSNDLKRITTSIQSGSIENAERFTKEAKHWIRNDVDDDYLKSLMGKIANSLDQKNDLVIYITDYECQ</sequence>
<protein>
    <submittedName>
        <fullName evidence="1">Uncharacterized protein</fullName>
    </submittedName>
</protein>
<evidence type="ECO:0000313" key="2">
    <source>
        <dbReference type="Proteomes" id="UP000034489"/>
    </source>
</evidence>
<dbReference type="AlphaFoldDB" id="A0A0G0RZB8"/>
<comment type="caution">
    <text evidence="1">The sequence shown here is derived from an EMBL/GenBank/DDBJ whole genome shotgun (WGS) entry which is preliminary data.</text>
</comment>